<dbReference type="Proteomes" id="UP000007575">
    <property type="component" value="Plasmid P6"/>
</dbReference>
<accession>H8H3Z7</accession>
<dbReference type="PANTHER" id="PTHR32305">
    <property type="match status" value="1"/>
</dbReference>
<dbReference type="InterPro" id="IPR050708">
    <property type="entry name" value="T6SS_VgrG/RHS"/>
</dbReference>
<sequence>MRPYRRPPVIQWSGEHRSRRIGTTLALTYLLVTQVLLPSAGLATLYQTTPLPGVATTPLPYELFGGGENFGDLTDALNLATGQVFPDIANAKKATSGADPDPATTQITTSPALRLLGFQGSGSGGSEEIQTQNLKGSQWGGYGVAPELSIGTLIKSNDENLCQTENKTVSGVLVEGRLEEGTYQVSVQARSTGASFPVNFGMDDSRGTDVMLTNSMQTFTRDFNLSGSTQNRIFQIKEWTKNNPDWEVLGVSVRKVNGGSLGENKLPVKVLSNWLGYCGPQSLTPIYRMESKDGDTDGRSGIIHRGVPKTSGTYKIKFEGRVSTGNLEVHYGLDDHNSKDVTLNDQWQTFESEYTINNYDSRVYDADRTFQIFEGVKDNPAWEIRNISVRSTRSLSNLTPDSDYRSNEWVGYFQKPALEPMLRIFSRDGGCNGPISGLIRRQNLVPGRYRLSLDARSTGQPFRIGFGIDDGHSIGVGLTNQWQNFVYEADINQNGTNDNRAIQLREDVPNNPDWEVGNFKLQKLENNVWQDSVFTNSGPSDWQGYCIDTPTANFFRLKSSDHPENNYSGLIFLGQEKRGLGKYNVSFQGRTRSGTLNIGYGLDDTTSTGATLNDQWQTFNTTFNINKDNAKDYHMIRQFQIFESTKGNVDWEIKDVRVEPIVEKLVLQDGDGSYTDFNLYQPDFSTVPSWISRYQTDGSSMFYRSTPRPGTAFSEQWIVVRSVNNTPVAHFYDKQGTRTTFYGDGQYADFSQTPHEQYLSAKEKNDPDGIASGSPKTEFTYTAPGNGRLQSVQDRWGRVTKYIWNEQQGYITNILYNLSDINDFDTYARKIKYEYNQMGDRRVISSITFVTGNGRGNDLNNRIQRRYYLQYSSLPNGEPRLWKIQRPALGLEKLISNEYGYDDQQRVISIKQTGLLDTFINYKTLSWGTEVSQSQGDKLKVYQFNSDGTLANFSQKDSQASNMTGENMTLGSLTQFKYDTLGRLIIKVEPDKSQTQFLYDDRGNLVHEVIYSNSSQAYSNPPAGYYRKSSYKYDKDNQITSNYTDDGSNKSGNEFGYENFETSNVLGLNFSALKSITETIYGNNKAKRSTTTSYDSSGRLEKSEVRSGDSKGILHITNEYSYYNSLPSDVNIVNISYNSEMVDGLNNLQSRKVKQYGDQIKLVNSNGRKSEFTYDEYGNQYYRRDLNSFNSSISFSKGTNGLNNLINNFSDRLTITAYSGFGDIVADVMLYGGESLKTAKAKQFNRYPTGEIIGEWEGIPDNLTLFKYSFADSRLIGIEKGKSDRAGFRISPSNIRIKEEYIYDDYGRIISSSKTTGGNSYVVKDTFDTMDRIVKTESSNGITVQTEYSPGSSIKKIIKTDTLSKKSTTIEYTNNSLGLRLQETFKNGEVDAGNIKNSFDAFGNITQSIDNRLTMLDSEDARTSYFTYDSFGRLIKKLGPQASNSPYNDTRRQYEEHEYNWQDLETLTKTLINGTVSPSNMSMPLQGEIAETTSTYDSFGNLITRIDPRGYTERIEYDNSNQPIKNSQQVWKESEEDFKKVAFGSYTLDTYSSYNAAGKVYQSIDGNGNISSVFYNRLDLPIIEVNNNGIVNKVYTYTPDFLIEEIWEPDNNINTSAFYDKFDYTQPSQTHSRMKYLQYGNSPYPTQQWTAYMNDSAGPNIGTQTEFEYDAMGRITKSNIVNTMPGYDTLTENKYDSLGRLIYNKNPNGITTEFSYDLNGNLLGKIEKGYQGSVDEKHFPNGLTSSYTYDLSNNLTKKLERGKIVEYAYNSSGKVISESLPRIGENTPKRWKNIFYRLDNLPVAKTDSNYQGNVLTKINSMGSKNNDQPSISSGNLITYSYDSIGNLRYENSYGSIILYTGAISPAQREYSKEILYNGIGQKYKRIFLGSTAIYERQKTKNITPLEHSNSITYYKSDLNNNLIEKWDTPSSESDPRSEASDNDIQNYFSYGYSPTNKQTYSSRKIVIRHLSPSKSNVLYSKYGGQNGISFGNSDANSNTKYNERDNIVSYSVTDIVPSMGSDNQPRQDEAYSYATSGQSYTYYTDGSVYNSCTTNTSNAGSVCKTVNSYDKLGRETAVFDGNGALSKLKDSYEEFYISPTESGKPTNIAITYKFDGSSKAEYKELDGKIAYQSYTPPISIARLIKPVLIEKQAYTIDESTIWNDDNIYDSITGNLMGTKPQVTDTYSEENSVITDENNKQYNAKYQKILKQLNIRK</sequence>
<name>H8H3Z7_DEIGI</name>
<evidence type="ECO:0000256" key="2">
    <source>
        <dbReference type="SAM" id="Phobius"/>
    </source>
</evidence>
<dbReference type="PATRIC" id="fig|745776.4.peg.4102"/>
<gene>
    <name evidence="3" type="ordered locus">DGo_PF0021</name>
</gene>
<proteinExistence type="predicted"/>
<geneLocation type="plasmid" evidence="3 4">
    <name>P6</name>
</geneLocation>
<keyword evidence="2" id="KW-1133">Transmembrane helix</keyword>
<feature type="transmembrane region" description="Helical" evidence="2">
    <location>
        <begin position="21"/>
        <end position="46"/>
    </location>
</feature>
<dbReference type="InterPro" id="IPR006530">
    <property type="entry name" value="YD"/>
</dbReference>
<dbReference type="Gene3D" id="2.180.10.10">
    <property type="entry name" value="RHS repeat-associated core"/>
    <property type="match status" value="3"/>
</dbReference>
<keyword evidence="4" id="KW-1185">Reference proteome</keyword>
<dbReference type="HOGENOM" id="CLU_231038_0_0_0"/>
<evidence type="ECO:0000256" key="1">
    <source>
        <dbReference type="SAM" id="MobiDB-lite"/>
    </source>
</evidence>
<dbReference type="OrthoDB" id="63388at2"/>
<evidence type="ECO:0000313" key="4">
    <source>
        <dbReference type="Proteomes" id="UP000007575"/>
    </source>
</evidence>
<reference evidence="3 4" key="1">
    <citation type="journal article" date="2012" name="PLoS ONE">
        <title>Genome sequence and transcriptome analysis of the radioresistant bacterium Deinococcus gobiensis: insights into the extreme environmental adaptations.</title>
        <authorList>
            <person name="Yuan M."/>
            <person name="Chen M."/>
            <person name="Zhang W."/>
            <person name="Lu W."/>
            <person name="Wang J."/>
            <person name="Yang M."/>
            <person name="Zhao P."/>
            <person name="Tang R."/>
            <person name="Li X."/>
            <person name="Hao Y."/>
            <person name="Zhou Z."/>
            <person name="Zhan Y."/>
            <person name="Yu H."/>
            <person name="Teng C."/>
            <person name="Yan Y."/>
            <person name="Ping S."/>
            <person name="Wang Y."/>
            <person name="Lin M."/>
        </authorList>
    </citation>
    <scope>NUCLEOTIDE SEQUENCE [LARGE SCALE GENOMIC DNA]</scope>
    <source>
        <strain evidence="4">DSM 21396 / JCM 16679 / CGMCC 1.7299 / I-0</strain>
        <plasmid evidence="3">P6</plasmid>
    </source>
</reference>
<feature type="region of interest" description="Disordered" evidence="1">
    <location>
        <begin position="763"/>
        <end position="784"/>
    </location>
</feature>
<keyword evidence="2" id="KW-0812">Transmembrane</keyword>
<dbReference type="PANTHER" id="PTHR32305:SF15">
    <property type="entry name" value="PROTEIN RHSA-RELATED"/>
    <property type="match status" value="1"/>
</dbReference>
<dbReference type="KEGG" id="dgo:DGo_PF0021"/>
<keyword evidence="3" id="KW-0614">Plasmid</keyword>
<organism evidence="3 4">
    <name type="scientific">Deinococcus gobiensis (strain DSM 21396 / JCM 16679 / CGMCC 1.7299 / I-0)</name>
    <dbReference type="NCBI Taxonomy" id="745776"/>
    <lineage>
        <taxon>Bacteria</taxon>
        <taxon>Thermotogati</taxon>
        <taxon>Deinococcota</taxon>
        <taxon>Deinococci</taxon>
        <taxon>Deinococcales</taxon>
        <taxon>Deinococcaceae</taxon>
        <taxon>Deinococcus</taxon>
    </lineage>
</organism>
<keyword evidence="2" id="KW-0472">Membrane</keyword>
<protein>
    <submittedName>
        <fullName evidence="3">Rhs family protein</fullName>
    </submittedName>
</protein>
<evidence type="ECO:0000313" key="3">
    <source>
        <dbReference type="EMBL" id="AFD28244.1"/>
    </source>
</evidence>
<dbReference type="NCBIfam" id="TIGR01643">
    <property type="entry name" value="YD_repeat_2x"/>
    <property type="match status" value="2"/>
</dbReference>
<dbReference type="EMBL" id="CP002197">
    <property type="protein sequence ID" value="AFD28244.1"/>
    <property type="molecule type" value="Genomic_DNA"/>
</dbReference>